<dbReference type="PANTHER" id="PTHR43424">
    <property type="entry name" value="LOCUS PUTATIVE PROTEIN 1-RELATED"/>
    <property type="match status" value="1"/>
</dbReference>
<reference evidence="7 9" key="2">
    <citation type="submission" date="2019-04" db="EMBL/GenBank/DDBJ databases">
        <title>Long-read de novo sequencing of Cupriavidus necator H16.</title>
        <authorList>
            <person name="Little G.T."/>
            <person name="Ehsaan M."/>
            <person name="Arenas-Lopez C."/>
            <person name="Jawed K."/>
            <person name="Winzer K."/>
            <person name="Kovacs K."/>
            <person name="Malys N."/>
            <person name="Minton N.P."/>
        </authorList>
    </citation>
    <scope>NUCLEOTIDE SEQUENCE [LARGE SCALE GENOMIC DNA]</scope>
    <source>
        <strain evidence="7 9">H16</strain>
    </source>
</reference>
<dbReference type="KEGG" id="reh:H16_A2888"/>
<feature type="transmembrane region" description="Helical" evidence="5">
    <location>
        <begin position="288"/>
        <end position="313"/>
    </location>
</feature>
<feature type="transmembrane region" description="Helical" evidence="5">
    <location>
        <begin position="113"/>
        <end position="135"/>
    </location>
</feature>
<dbReference type="eggNOG" id="COG2244">
    <property type="taxonomic scope" value="Bacteria"/>
</dbReference>
<dbReference type="Pfam" id="PF01943">
    <property type="entry name" value="Polysacc_synt"/>
    <property type="match status" value="1"/>
</dbReference>
<feature type="transmembrane region" description="Helical" evidence="5">
    <location>
        <begin position="147"/>
        <end position="168"/>
    </location>
</feature>
<feature type="transmembrane region" description="Helical" evidence="5">
    <location>
        <begin position="206"/>
        <end position="228"/>
    </location>
</feature>
<comment type="subcellular location">
    <subcellularLocation>
        <location evidence="1">Membrane</location>
        <topology evidence="1">Multi-pass membrane protein</topology>
    </subcellularLocation>
</comment>
<dbReference type="Proteomes" id="UP000296079">
    <property type="component" value="Chromosome 1"/>
</dbReference>
<feature type="transmembrane region" description="Helical" evidence="5">
    <location>
        <begin position="9"/>
        <end position="31"/>
    </location>
</feature>
<organism evidence="6 8">
    <name type="scientific">Cupriavidus necator (strain ATCC 17699 / DSM 428 / KCTC 22496 / NCIMB 10442 / H16 / Stanier 337)</name>
    <name type="common">Ralstonia eutropha</name>
    <dbReference type="NCBI Taxonomy" id="381666"/>
    <lineage>
        <taxon>Bacteria</taxon>
        <taxon>Pseudomonadati</taxon>
        <taxon>Pseudomonadota</taxon>
        <taxon>Betaproteobacteria</taxon>
        <taxon>Burkholderiales</taxon>
        <taxon>Burkholderiaceae</taxon>
        <taxon>Cupriavidus</taxon>
    </lineage>
</organism>
<name>Q0K7Q7_CUPNH</name>
<proteinExistence type="predicted"/>
<dbReference type="RefSeq" id="WP_011615885.1">
    <property type="nucleotide sequence ID" value="NC_008313.1"/>
</dbReference>
<sequence>MRRQIARNVVWLLGERALQITVSIAIVALIARGVGPEGFAHFQYAQSLVLIAASIGLICGAEVVVPRLVAHPSPDAQSHLIAHAFGLRALASIAGYLALLVSSVLTGQDATTVHIAAILGISILLREPFGVVTAWMQAHTDNRPSVVFSLSALAFKAVLIAALYFSAVHAVHEYAWTFALESGLLATMLAWYYARRRPRIRISPDRGLLIRLVRDGSVFWISMILLFSARRIDQLLLKPRVPLVDLGAYAACMQVLDNFSLLATIIASAVAPLAVYAQPSLAKARYNVLRVAGGMAAIGMAGGILIAIGAPWIVQLLYGERFEATVNLLQQGAIASGLIFADAGLALLAVHLRKPAWLVGKSLLVLVATAAVDLFTIPKYGVQGAVYGYIAANALAVVVSLGFVVLARESDAAKQAA</sequence>
<gene>
    <name evidence="6" type="primary">rfbX</name>
    <name evidence="6" type="ordered locus">H16_A2888</name>
    <name evidence="7" type="ORF">E6A55_14730</name>
</gene>
<keyword evidence="4 5" id="KW-0472">Membrane</keyword>
<feature type="transmembrane region" description="Helical" evidence="5">
    <location>
        <begin position="174"/>
        <end position="194"/>
    </location>
</feature>
<feature type="transmembrane region" description="Helical" evidence="5">
    <location>
        <begin position="43"/>
        <end position="65"/>
    </location>
</feature>
<dbReference type="PANTHER" id="PTHR43424:SF1">
    <property type="entry name" value="LOCUS PUTATIVE PROTEIN 1-RELATED"/>
    <property type="match status" value="1"/>
</dbReference>
<feature type="transmembrane region" description="Helical" evidence="5">
    <location>
        <begin position="386"/>
        <end position="407"/>
    </location>
</feature>
<feature type="transmembrane region" description="Helical" evidence="5">
    <location>
        <begin position="85"/>
        <end position="107"/>
    </location>
</feature>
<feature type="transmembrane region" description="Helical" evidence="5">
    <location>
        <begin position="362"/>
        <end position="380"/>
    </location>
</feature>
<evidence type="ECO:0000313" key="8">
    <source>
        <dbReference type="Proteomes" id="UP000008210"/>
    </source>
</evidence>
<evidence type="ECO:0000256" key="1">
    <source>
        <dbReference type="ARBA" id="ARBA00004141"/>
    </source>
</evidence>
<dbReference type="EMBL" id="CP039287">
    <property type="protein sequence ID" value="QCC01734.1"/>
    <property type="molecule type" value="Genomic_DNA"/>
</dbReference>
<evidence type="ECO:0000256" key="2">
    <source>
        <dbReference type="ARBA" id="ARBA00022692"/>
    </source>
</evidence>
<dbReference type="STRING" id="381666.H16_A2888"/>
<evidence type="ECO:0000313" key="6">
    <source>
        <dbReference type="EMBL" id="CAJ93964.1"/>
    </source>
</evidence>
<feature type="transmembrane region" description="Helical" evidence="5">
    <location>
        <begin position="248"/>
        <end position="276"/>
    </location>
</feature>
<dbReference type="Proteomes" id="UP000008210">
    <property type="component" value="Chromosome 1"/>
</dbReference>
<accession>Q0K7Q7</accession>
<evidence type="ECO:0000256" key="4">
    <source>
        <dbReference type="ARBA" id="ARBA00023136"/>
    </source>
</evidence>
<dbReference type="InterPro" id="IPR052556">
    <property type="entry name" value="PolySynth_Transporter"/>
</dbReference>
<dbReference type="InterPro" id="IPR002797">
    <property type="entry name" value="Polysacc_synth"/>
</dbReference>
<protein>
    <submittedName>
        <fullName evidence="7">Lipopolysaccharide biosynthesis protein</fullName>
    </submittedName>
    <submittedName>
        <fullName evidence="6">Membrane protein involved in the export of O-antigen</fullName>
    </submittedName>
</protein>
<dbReference type="HOGENOM" id="CLU_054018_0_0_4"/>
<evidence type="ECO:0000256" key="5">
    <source>
        <dbReference type="SAM" id="Phobius"/>
    </source>
</evidence>
<dbReference type="PATRIC" id="fig|381666.6.peg.3287"/>
<evidence type="ECO:0000313" key="7">
    <source>
        <dbReference type="EMBL" id="QCC01734.1"/>
    </source>
</evidence>
<keyword evidence="8" id="KW-1185">Reference proteome</keyword>
<reference evidence="6 8" key="1">
    <citation type="journal article" date="2006" name="Nat. Biotechnol.">
        <title>Genome sequence of the bioplastic-producing 'Knallgas' bacterium Ralstonia eutropha H16.</title>
        <authorList>
            <person name="Pohlmann A."/>
            <person name="Fricke W.F."/>
            <person name="Reinecke F."/>
            <person name="Kusian B."/>
            <person name="Liesegang H."/>
            <person name="Cramm R."/>
            <person name="Eitinger T."/>
            <person name="Ewering C."/>
            <person name="Potter M."/>
            <person name="Schwartz E."/>
            <person name="Strittmatter A."/>
            <person name="Voss I."/>
            <person name="Gottschalk G."/>
            <person name="Steinbuechel A."/>
            <person name="Friedrich B."/>
            <person name="Bowien B."/>
        </authorList>
    </citation>
    <scope>NUCLEOTIDE SEQUENCE [LARGE SCALE GENOMIC DNA]</scope>
    <source>
        <strain evidence="8">ATCC 17699 / DSM 428 / KCTC 22496 / NCIMB 10442 / H16 / Stanier 337</strain>
        <strain evidence="6">H16</strain>
    </source>
</reference>
<dbReference type="GO" id="GO:0016020">
    <property type="term" value="C:membrane"/>
    <property type="evidence" value="ECO:0007669"/>
    <property type="project" value="UniProtKB-SubCell"/>
</dbReference>
<dbReference type="EMBL" id="AM260479">
    <property type="protein sequence ID" value="CAJ93964.1"/>
    <property type="molecule type" value="Genomic_DNA"/>
</dbReference>
<evidence type="ECO:0000313" key="9">
    <source>
        <dbReference type="Proteomes" id="UP000296079"/>
    </source>
</evidence>
<dbReference type="AlphaFoldDB" id="Q0K7Q7"/>
<feature type="transmembrane region" description="Helical" evidence="5">
    <location>
        <begin position="333"/>
        <end position="350"/>
    </location>
</feature>
<keyword evidence="2 5" id="KW-0812">Transmembrane</keyword>
<dbReference type="OrthoDB" id="88014at2"/>
<evidence type="ECO:0000256" key="3">
    <source>
        <dbReference type="ARBA" id="ARBA00022989"/>
    </source>
</evidence>
<keyword evidence="3 5" id="KW-1133">Transmembrane helix</keyword>